<proteinExistence type="predicted"/>
<accession>A0A328FHE0</accession>
<protein>
    <submittedName>
        <fullName evidence="3">Uncharacterized protein</fullName>
    </submittedName>
</protein>
<evidence type="ECO:0000313" key="3">
    <source>
        <dbReference type="EMBL" id="RAM04004.1"/>
    </source>
</evidence>
<evidence type="ECO:0000256" key="1">
    <source>
        <dbReference type="SAM" id="MobiDB-lite"/>
    </source>
</evidence>
<evidence type="ECO:0000313" key="5">
    <source>
        <dbReference type="Proteomes" id="UP000293902"/>
    </source>
</evidence>
<dbReference type="RefSeq" id="WP_111952720.1">
    <property type="nucleotide sequence ID" value="NZ_CP036313.1"/>
</dbReference>
<organism evidence="3 4">
    <name type="scientific">Desulfobacter hydrogenophilus</name>
    <dbReference type="NCBI Taxonomy" id="2291"/>
    <lineage>
        <taxon>Bacteria</taxon>
        <taxon>Pseudomonadati</taxon>
        <taxon>Thermodesulfobacteriota</taxon>
        <taxon>Desulfobacteria</taxon>
        <taxon>Desulfobacterales</taxon>
        <taxon>Desulfobacteraceae</taxon>
        <taxon>Desulfobacter</taxon>
    </lineage>
</organism>
<name>A0A328FHE0_9BACT</name>
<reference evidence="2 5" key="2">
    <citation type="submission" date="2019-02" db="EMBL/GenBank/DDBJ databases">
        <title>Complete genome sequence of Desulfobacter hydrogenophilus AcRS1.</title>
        <authorList>
            <person name="Marietou A."/>
            <person name="Lund M.B."/>
            <person name="Marshall I.P.G."/>
            <person name="Schreiber L."/>
            <person name="Jorgensen B."/>
        </authorList>
    </citation>
    <scope>NUCLEOTIDE SEQUENCE [LARGE SCALE GENOMIC DNA]</scope>
    <source>
        <strain evidence="2 5">AcRS1</strain>
    </source>
</reference>
<dbReference type="OrthoDB" id="5422726at2"/>
<dbReference type="EMBL" id="CP036313">
    <property type="protein sequence ID" value="QBH13020.1"/>
    <property type="molecule type" value="Genomic_DNA"/>
</dbReference>
<dbReference type="Proteomes" id="UP000248798">
    <property type="component" value="Unassembled WGS sequence"/>
</dbReference>
<dbReference type="EMBL" id="QLNI01000001">
    <property type="protein sequence ID" value="RAM04004.1"/>
    <property type="molecule type" value="Genomic_DNA"/>
</dbReference>
<evidence type="ECO:0000313" key="2">
    <source>
        <dbReference type="EMBL" id="QBH13020.1"/>
    </source>
</evidence>
<gene>
    <name evidence="3" type="ORF">DO021_00860</name>
    <name evidence="2" type="ORF">EYB58_08875</name>
</gene>
<sequence>MKKDKKSHQDKIKLQEDSADLDNCTMAPESAEHARPNEPPGEPCDDGRAGGIVTDTSTKEVSEMTDKKQCEDVVKEREEERQHTMDKMSIDTSEAHTYDKNQDDDSEKCS</sequence>
<feature type="region of interest" description="Disordered" evidence="1">
    <location>
        <begin position="1"/>
        <end position="110"/>
    </location>
</feature>
<reference evidence="3 4" key="1">
    <citation type="submission" date="2018-06" db="EMBL/GenBank/DDBJ databases">
        <title>Complete Genome Sequence of Desulfobacter hydrogenophilus (DSM3380).</title>
        <authorList>
            <person name="Marietou A."/>
            <person name="Schreiber L."/>
            <person name="Marshall I."/>
            <person name="Jorgensen B."/>
        </authorList>
    </citation>
    <scope>NUCLEOTIDE SEQUENCE [LARGE SCALE GENOMIC DNA]</scope>
    <source>
        <strain evidence="3 4">DSM 3380</strain>
    </source>
</reference>
<keyword evidence="5" id="KW-1185">Reference proteome</keyword>
<feature type="compositionally biased region" description="Basic and acidic residues" evidence="1">
    <location>
        <begin position="1"/>
        <end position="16"/>
    </location>
</feature>
<evidence type="ECO:0000313" key="4">
    <source>
        <dbReference type="Proteomes" id="UP000248798"/>
    </source>
</evidence>
<dbReference type="AlphaFoldDB" id="A0A328FHE0"/>
<feature type="compositionally biased region" description="Basic and acidic residues" evidence="1">
    <location>
        <begin position="57"/>
        <end position="110"/>
    </location>
</feature>
<dbReference type="Proteomes" id="UP000293902">
    <property type="component" value="Chromosome"/>
</dbReference>